<keyword evidence="2" id="KW-1185">Reference proteome</keyword>
<dbReference type="RefSeq" id="WP_209971817.1">
    <property type="nucleotide sequence ID" value="NZ_JAGGLB010000007.1"/>
</dbReference>
<comment type="caution">
    <text evidence="1">The sequence shown here is derived from an EMBL/GenBank/DDBJ whole genome shotgun (WGS) entry which is preliminary data.</text>
</comment>
<gene>
    <name evidence="1" type="ORF">J2Z66_002676</name>
</gene>
<protein>
    <submittedName>
        <fullName evidence="1">Uncharacterized protein</fullName>
    </submittedName>
</protein>
<organism evidence="1 2">
    <name type="scientific">Paenibacillus eucommiae</name>
    <dbReference type="NCBI Taxonomy" id="1355755"/>
    <lineage>
        <taxon>Bacteria</taxon>
        <taxon>Bacillati</taxon>
        <taxon>Bacillota</taxon>
        <taxon>Bacilli</taxon>
        <taxon>Bacillales</taxon>
        <taxon>Paenibacillaceae</taxon>
        <taxon>Paenibacillus</taxon>
    </lineage>
</organism>
<proteinExistence type="predicted"/>
<accession>A0ABS4IU22</accession>
<dbReference type="SUPFAM" id="SSF51445">
    <property type="entry name" value="(Trans)glycosidases"/>
    <property type="match status" value="1"/>
</dbReference>
<evidence type="ECO:0000313" key="1">
    <source>
        <dbReference type="EMBL" id="MBP1991069.1"/>
    </source>
</evidence>
<dbReference type="InterPro" id="IPR017853">
    <property type="entry name" value="GH"/>
</dbReference>
<evidence type="ECO:0000313" key="2">
    <source>
        <dbReference type="Proteomes" id="UP001519287"/>
    </source>
</evidence>
<dbReference type="Gene3D" id="3.20.20.80">
    <property type="entry name" value="Glycosidases"/>
    <property type="match status" value="2"/>
</dbReference>
<sequence length="360" mass="41332">MIKQNESKLVKGVAYHGNRILRHVETDMRGIVKHHFNLVVHMFSHNDWDRHLKIMKEIVQITEGHGLDVWIDNWGLGGPPGDKSHFLAYSPGSHQVYSDGTVDPVRSCLNSPDFRKFTREWIDAVKEIGGKSIFWDEPHLAAKSLDNGKPKDWTCFCERCKLLFLEQYGKPMPTQFTKEVESFRVWSVVDYFREVTKYSKDKHMENIVCVMLGATFGINLATIDEIASLDTVDNIGSDPYWLGEEKVSPYEFVYKATAKNLRICEQYNKRHNIWIQGYATPSGREEEIVSATDAAYDAGARTILVWGYRGSESNDYRAENPDMTWKTVGDAMLRITERHREEKRQQSLAAVINDSNSSDN</sequence>
<dbReference type="Proteomes" id="UP001519287">
    <property type="component" value="Unassembled WGS sequence"/>
</dbReference>
<reference evidence="1 2" key="1">
    <citation type="submission" date="2021-03" db="EMBL/GenBank/DDBJ databases">
        <title>Genomic Encyclopedia of Type Strains, Phase IV (KMG-IV): sequencing the most valuable type-strain genomes for metagenomic binning, comparative biology and taxonomic classification.</title>
        <authorList>
            <person name="Goeker M."/>
        </authorList>
    </citation>
    <scope>NUCLEOTIDE SEQUENCE [LARGE SCALE GENOMIC DNA]</scope>
    <source>
        <strain evidence="1 2">DSM 26048</strain>
    </source>
</reference>
<dbReference type="EMBL" id="JAGGLB010000007">
    <property type="protein sequence ID" value="MBP1991069.1"/>
    <property type="molecule type" value="Genomic_DNA"/>
</dbReference>
<name>A0ABS4IU22_9BACL</name>